<sequence>MAGHNLLADKVALVTGAASGFGEGIATLFAAEGAKVLVADINEEGGNRVTKAIIASGGSATFIRLDVTSVDAWHKALASAKEIYGHLDVLVNNAGWTYTVQDSHNVTEQLYDRLFDINVKSIFHSVRVIVPYFLERGGGDIINIGSCITERPTTKLTWYGASKGAVDMITRHLSNEYAGRNIRINGVSPSISETPLMREFIGKTPDEESKNALISIVPLQRLCTPLDIAKGALYFASPYFHNYQTGIILRVDGGLYVSALHVDSDLAQC</sequence>
<comment type="caution">
    <text evidence="4">The sequence shown here is derived from an EMBL/GenBank/DDBJ whole genome shotgun (WGS) entry which is preliminary data.</text>
</comment>
<name>A0AA35MA46_9HYPO</name>
<evidence type="ECO:0000256" key="2">
    <source>
        <dbReference type="ARBA" id="ARBA00022857"/>
    </source>
</evidence>
<reference evidence="4" key="1">
    <citation type="submission" date="2023-01" db="EMBL/GenBank/DDBJ databases">
        <authorList>
            <person name="Piombo E."/>
        </authorList>
    </citation>
    <scope>NUCLEOTIDE SEQUENCE</scope>
</reference>
<dbReference type="FunFam" id="3.40.50.720:FF:000084">
    <property type="entry name" value="Short-chain dehydrogenase reductase"/>
    <property type="match status" value="1"/>
</dbReference>
<accession>A0AA35MA46</accession>
<dbReference type="EMBL" id="CABFNP030001245">
    <property type="protein sequence ID" value="CAI6092979.1"/>
    <property type="molecule type" value="Genomic_DNA"/>
</dbReference>
<dbReference type="NCBIfam" id="NF005559">
    <property type="entry name" value="PRK07231.1"/>
    <property type="match status" value="1"/>
</dbReference>
<dbReference type="PRINTS" id="PR00081">
    <property type="entry name" value="GDHRDH"/>
</dbReference>
<proteinExistence type="inferred from homology"/>
<dbReference type="Pfam" id="PF13561">
    <property type="entry name" value="adh_short_C2"/>
    <property type="match status" value="1"/>
</dbReference>
<dbReference type="SUPFAM" id="SSF51735">
    <property type="entry name" value="NAD(P)-binding Rossmann-fold domains"/>
    <property type="match status" value="1"/>
</dbReference>
<dbReference type="PANTHER" id="PTHR43639:SF1">
    <property type="entry name" value="SHORT-CHAIN DEHYDROGENASE_REDUCTASE FAMILY PROTEIN"/>
    <property type="match status" value="1"/>
</dbReference>
<dbReference type="InterPro" id="IPR036291">
    <property type="entry name" value="NAD(P)-bd_dom_sf"/>
</dbReference>
<dbReference type="InterPro" id="IPR020904">
    <property type="entry name" value="Sc_DH/Rdtase_CS"/>
</dbReference>
<dbReference type="PRINTS" id="PR00080">
    <property type="entry name" value="SDRFAMILY"/>
</dbReference>
<dbReference type="Gene3D" id="3.40.50.720">
    <property type="entry name" value="NAD(P)-binding Rossmann-like Domain"/>
    <property type="match status" value="1"/>
</dbReference>
<dbReference type="Proteomes" id="UP001160390">
    <property type="component" value="Unassembled WGS sequence"/>
</dbReference>
<dbReference type="InterPro" id="IPR002347">
    <property type="entry name" value="SDR_fam"/>
</dbReference>
<dbReference type="PANTHER" id="PTHR43639">
    <property type="entry name" value="OXIDOREDUCTASE, SHORT-CHAIN DEHYDROGENASE/REDUCTASE FAMILY (AFU_ORTHOLOGUE AFUA_5G02870)"/>
    <property type="match status" value="1"/>
</dbReference>
<keyword evidence="3" id="KW-0560">Oxidoreductase</keyword>
<evidence type="ECO:0000313" key="4">
    <source>
        <dbReference type="EMBL" id="CAI6092979.1"/>
    </source>
</evidence>
<evidence type="ECO:0000256" key="1">
    <source>
        <dbReference type="ARBA" id="ARBA00006484"/>
    </source>
</evidence>
<dbReference type="GO" id="GO:0016491">
    <property type="term" value="F:oxidoreductase activity"/>
    <property type="evidence" value="ECO:0007669"/>
    <property type="project" value="UniProtKB-KW"/>
</dbReference>
<dbReference type="PROSITE" id="PS00061">
    <property type="entry name" value="ADH_SHORT"/>
    <property type="match status" value="1"/>
</dbReference>
<protein>
    <submittedName>
        <fullName evidence="4">Uncharacterized protein</fullName>
    </submittedName>
</protein>
<keyword evidence="5" id="KW-1185">Reference proteome</keyword>
<evidence type="ECO:0000256" key="3">
    <source>
        <dbReference type="ARBA" id="ARBA00023002"/>
    </source>
</evidence>
<comment type="similarity">
    <text evidence="1">Belongs to the short-chain dehydrogenases/reductases (SDR) family.</text>
</comment>
<dbReference type="AlphaFoldDB" id="A0AA35MA46"/>
<organism evidence="4 5">
    <name type="scientific">Clonostachys chloroleuca</name>
    <dbReference type="NCBI Taxonomy" id="1926264"/>
    <lineage>
        <taxon>Eukaryota</taxon>
        <taxon>Fungi</taxon>
        <taxon>Dikarya</taxon>
        <taxon>Ascomycota</taxon>
        <taxon>Pezizomycotina</taxon>
        <taxon>Sordariomycetes</taxon>
        <taxon>Hypocreomycetidae</taxon>
        <taxon>Hypocreales</taxon>
        <taxon>Bionectriaceae</taxon>
        <taxon>Clonostachys</taxon>
    </lineage>
</organism>
<keyword evidence="2" id="KW-0521">NADP</keyword>
<gene>
    <name evidence="4" type="ORF">CCHLO57077_00000036</name>
</gene>
<evidence type="ECO:0000313" key="5">
    <source>
        <dbReference type="Proteomes" id="UP001160390"/>
    </source>
</evidence>